<reference evidence="7" key="1">
    <citation type="submission" date="2022-10" db="EMBL/GenBank/DDBJ databases">
        <authorList>
            <person name="Yu W.X."/>
        </authorList>
    </citation>
    <scope>NUCLEOTIDE SEQUENCE</scope>
    <source>
        <strain evidence="7">AAT</strain>
    </source>
</reference>
<keyword evidence="3" id="KW-0285">Flavoprotein</keyword>
<comment type="cofactor">
    <cofactor evidence="1">
        <name>FMN</name>
        <dbReference type="ChEBI" id="CHEBI:58210"/>
    </cofactor>
</comment>
<comment type="caution">
    <text evidence="7">The sequence shown here is derived from an EMBL/GenBank/DDBJ whole genome shotgun (WGS) entry which is preliminary data.</text>
</comment>
<dbReference type="PANTHER" id="PTHR43673:SF2">
    <property type="entry name" value="NITROREDUCTASE"/>
    <property type="match status" value="1"/>
</dbReference>
<dbReference type="Pfam" id="PF00881">
    <property type="entry name" value="Nitroreductase"/>
    <property type="match status" value="2"/>
</dbReference>
<keyword evidence="5" id="KW-0560">Oxidoreductase</keyword>
<evidence type="ECO:0000256" key="5">
    <source>
        <dbReference type="ARBA" id="ARBA00023002"/>
    </source>
</evidence>
<dbReference type="EMBL" id="JAPDPJ010000005">
    <property type="protein sequence ID" value="MCW3785685.1"/>
    <property type="molecule type" value="Genomic_DNA"/>
</dbReference>
<dbReference type="InterPro" id="IPR000415">
    <property type="entry name" value="Nitroreductase-like"/>
</dbReference>
<feature type="domain" description="Nitroreductase" evidence="6">
    <location>
        <begin position="61"/>
        <end position="148"/>
    </location>
</feature>
<dbReference type="RefSeq" id="WP_301189257.1">
    <property type="nucleotide sequence ID" value="NZ_JAPDPJ010000005.1"/>
</dbReference>
<name>A0AAE3SDW1_9BACT</name>
<keyword evidence="8" id="KW-1185">Reference proteome</keyword>
<organism evidence="7 8">
    <name type="scientific">Plebeiibacterium sediminum</name>
    <dbReference type="NCBI Taxonomy" id="2992112"/>
    <lineage>
        <taxon>Bacteria</taxon>
        <taxon>Pseudomonadati</taxon>
        <taxon>Bacteroidota</taxon>
        <taxon>Bacteroidia</taxon>
        <taxon>Marinilabiliales</taxon>
        <taxon>Marinilabiliaceae</taxon>
        <taxon>Plebeiibacterium</taxon>
    </lineage>
</organism>
<evidence type="ECO:0000313" key="8">
    <source>
        <dbReference type="Proteomes" id="UP001209229"/>
    </source>
</evidence>
<evidence type="ECO:0000256" key="4">
    <source>
        <dbReference type="ARBA" id="ARBA00022643"/>
    </source>
</evidence>
<evidence type="ECO:0000259" key="6">
    <source>
        <dbReference type="Pfam" id="PF00881"/>
    </source>
</evidence>
<dbReference type="Gene3D" id="3.40.109.10">
    <property type="entry name" value="NADH Oxidase"/>
    <property type="match status" value="1"/>
</dbReference>
<dbReference type="GO" id="GO:0016491">
    <property type="term" value="F:oxidoreductase activity"/>
    <property type="evidence" value="ECO:0007669"/>
    <property type="project" value="UniProtKB-KW"/>
</dbReference>
<evidence type="ECO:0000256" key="3">
    <source>
        <dbReference type="ARBA" id="ARBA00022630"/>
    </source>
</evidence>
<dbReference type="Proteomes" id="UP001209229">
    <property type="component" value="Unassembled WGS sequence"/>
</dbReference>
<gene>
    <name evidence="7" type="ORF">OM075_04365</name>
</gene>
<protein>
    <submittedName>
        <fullName evidence="7">Nitroreductase family protein</fullName>
    </submittedName>
</protein>
<sequence>MHFKELIRSRYSVRKYHENKVNRTLLKEVVNAGRLAPSAANRQPWKFVVVDEDDVLEKVKTAYSRDWFDKIPGVIIIYGNHEESWKRSYDEKDHCDIDIAIAIDHMTLMATELGLGTCWVCHFNPEVINGIIKNEEGLEPIALLTIGYPQEIKAPEKVRKNIDEVLTFNSL</sequence>
<feature type="domain" description="Nitroreductase" evidence="6">
    <location>
        <begin position="7"/>
        <end position="60"/>
    </location>
</feature>
<evidence type="ECO:0000256" key="1">
    <source>
        <dbReference type="ARBA" id="ARBA00001917"/>
    </source>
</evidence>
<dbReference type="PANTHER" id="PTHR43673">
    <property type="entry name" value="NAD(P)H NITROREDUCTASE YDGI-RELATED"/>
    <property type="match status" value="1"/>
</dbReference>
<accession>A0AAE3SDW1</accession>
<evidence type="ECO:0000256" key="2">
    <source>
        <dbReference type="ARBA" id="ARBA00007118"/>
    </source>
</evidence>
<dbReference type="InterPro" id="IPR029479">
    <property type="entry name" value="Nitroreductase"/>
</dbReference>
<dbReference type="SUPFAM" id="SSF55469">
    <property type="entry name" value="FMN-dependent nitroreductase-like"/>
    <property type="match status" value="1"/>
</dbReference>
<dbReference type="AlphaFoldDB" id="A0AAE3SDW1"/>
<comment type="similarity">
    <text evidence="2">Belongs to the nitroreductase family.</text>
</comment>
<dbReference type="CDD" id="cd20609">
    <property type="entry name" value="nitroreductase"/>
    <property type="match status" value="1"/>
</dbReference>
<evidence type="ECO:0000313" key="7">
    <source>
        <dbReference type="EMBL" id="MCW3785685.1"/>
    </source>
</evidence>
<keyword evidence="4" id="KW-0288">FMN</keyword>
<proteinExistence type="inferred from homology"/>